<keyword evidence="1" id="KW-1133">Transmembrane helix</keyword>
<protein>
    <submittedName>
        <fullName evidence="2">Uncharacterized protein</fullName>
    </submittedName>
</protein>
<keyword evidence="1" id="KW-0812">Transmembrane</keyword>
<dbReference type="AlphaFoldDB" id="K2S5G7"/>
<name>K2S5G7_MACPH</name>
<feature type="transmembrane region" description="Helical" evidence="1">
    <location>
        <begin position="26"/>
        <end position="50"/>
    </location>
</feature>
<comment type="caution">
    <text evidence="2">The sequence shown here is derived from an EMBL/GenBank/DDBJ whole genome shotgun (WGS) entry which is preliminary data.</text>
</comment>
<evidence type="ECO:0000313" key="3">
    <source>
        <dbReference type="Proteomes" id="UP000007129"/>
    </source>
</evidence>
<sequence>MAHHVDEDRPHFERLINDGVSKLAPYAGLILTVSLVVIFLFRAYIFEAFLLERAYGSKYKDMEESVRRGFVNHHIAGTIKIFILIVAIYPMVAIAFGSSTLHSSFAGHGSVTKGDVLLCCSELVSSPIFRMIDEVTDAPCAALSSLACTFLSSTIGPRSRPSASCTIWAPYSSPRLPLPSALTSTTKPTPPLSSSCALYGVLSTLWPNSYHMSPSSCTAFTPRGTHSWLWCSALAASQWSPAQLPRLPS</sequence>
<accession>K2S5G7</accession>
<feature type="transmembrane region" description="Helical" evidence="1">
    <location>
        <begin position="71"/>
        <end position="96"/>
    </location>
</feature>
<dbReference type="EMBL" id="AHHD01000028">
    <property type="protein sequence ID" value="EKG22133.1"/>
    <property type="molecule type" value="Genomic_DNA"/>
</dbReference>
<dbReference type="VEuPathDB" id="FungiDB:MPH_00460"/>
<evidence type="ECO:0000313" key="2">
    <source>
        <dbReference type="EMBL" id="EKG22133.1"/>
    </source>
</evidence>
<keyword evidence="1" id="KW-0472">Membrane</keyword>
<dbReference type="HOGENOM" id="CLU_1115921_0_0_1"/>
<organism evidence="2 3">
    <name type="scientific">Macrophomina phaseolina (strain MS6)</name>
    <name type="common">Charcoal rot fungus</name>
    <dbReference type="NCBI Taxonomy" id="1126212"/>
    <lineage>
        <taxon>Eukaryota</taxon>
        <taxon>Fungi</taxon>
        <taxon>Dikarya</taxon>
        <taxon>Ascomycota</taxon>
        <taxon>Pezizomycotina</taxon>
        <taxon>Dothideomycetes</taxon>
        <taxon>Dothideomycetes incertae sedis</taxon>
        <taxon>Botryosphaeriales</taxon>
        <taxon>Botryosphaeriaceae</taxon>
        <taxon>Macrophomina</taxon>
    </lineage>
</organism>
<reference evidence="2 3" key="1">
    <citation type="journal article" date="2012" name="BMC Genomics">
        <title>Tools to kill: Genome of one of the most destructive plant pathogenic fungi Macrophomina phaseolina.</title>
        <authorList>
            <person name="Islam M.S."/>
            <person name="Haque M.S."/>
            <person name="Islam M.M."/>
            <person name="Emdad E.M."/>
            <person name="Halim A."/>
            <person name="Hossen Q.M.M."/>
            <person name="Hossain M.Z."/>
            <person name="Ahmed B."/>
            <person name="Rahim S."/>
            <person name="Rahman M.S."/>
            <person name="Alam M.M."/>
            <person name="Hou S."/>
            <person name="Wan X."/>
            <person name="Saito J.A."/>
            <person name="Alam M."/>
        </authorList>
    </citation>
    <scope>NUCLEOTIDE SEQUENCE [LARGE SCALE GENOMIC DNA]</scope>
    <source>
        <strain evidence="2 3">MS6</strain>
    </source>
</reference>
<dbReference type="OrthoDB" id="10010954at2759"/>
<gene>
    <name evidence="2" type="ORF">MPH_00460</name>
</gene>
<dbReference type="InParanoid" id="K2S5G7"/>
<evidence type="ECO:0000256" key="1">
    <source>
        <dbReference type="SAM" id="Phobius"/>
    </source>
</evidence>
<dbReference type="Proteomes" id="UP000007129">
    <property type="component" value="Unassembled WGS sequence"/>
</dbReference>
<proteinExistence type="predicted"/>